<protein>
    <recommendedName>
        <fullName evidence="3">ABC-type xenobiotic transporter</fullName>
        <ecNumber evidence="3">7.6.2.2</ecNumber>
    </recommendedName>
</protein>
<feature type="transmembrane region" description="Helical" evidence="14">
    <location>
        <begin position="1259"/>
        <end position="1275"/>
    </location>
</feature>
<feature type="region of interest" description="Disordered" evidence="13">
    <location>
        <begin position="451"/>
        <end position="486"/>
    </location>
</feature>
<feature type="transmembrane region" description="Helical" evidence="14">
    <location>
        <begin position="113"/>
        <end position="132"/>
    </location>
</feature>
<feature type="transmembrane region" description="Helical" evidence="14">
    <location>
        <begin position="1377"/>
        <end position="1396"/>
    </location>
</feature>
<dbReference type="OMA" id="WHVWKAY"/>
<evidence type="ECO:0000256" key="12">
    <source>
        <dbReference type="ARBA" id="ARBA00034018"/>
    </source>
</evidence>
<dbReference type="EMBL" id="GL832959">
    <property type="protein sequence ID" value="EGD81809.1"/>
    <property type="molecule type" value="Genomic_DNA"/>
</dbReference>
<evidence type="ECO:0000256" key="14">
    <source>
        <dbReference type="SAM" id="Phobius"/>
    </source>
</evidence>
<feature type="transmembrane region" description="Helical" evidence="14">
    <location>
        <begin position="1113"/>
        <end position="1132"/>
    </location>
</feature>
<dbReference type="FunFam" id="1.20.1560.10:FF:000113">
    <property type="entry name" value="ABC transporter, putative"/>
    <property type="match status" value="1"/>
</dbReference>
<organism evidence="17 18">
    <name type="scientific">Salpingoeca rosetta (strain ATCC 50818 / BSB-021)</name>
    <dbReference type="NCBI Taxonomy" id="946362"/>
    <lineage>
        <taxon>Eukaryota</taxon>
        <taxon>Choanoflagellata</taxon>
        <taxon>Craspedida</taxon>
        <taxon>Salpingoecidae</taxon>
        <taxon>Salpingoeca</taxon>
    </lineage>
</organism>
<dbReference type="GO" id="GO:0016020">
    <property type="term" value="C:membrane"/>
    <property type="evidence" value="ECO:0007669"/>
    <property type="project" value="UniProtKB-SubCell"/>
</dbReference>
<dbReference type="InterPro" id="IPR017871">
    <property type="entry name" value="ABC_transporter-like_CS"/>
</dbReference>
<feature type="transmembrane region" description="Helical" evidence="14">
    <location>
        <begin position="362"/>
        <end position="383"/>
    </location>
</feature>
<feature type="region of interest" description="Disordered" evidence="13">
    <location>
        <begin position="1002"/>
        <end position="1095"/>
    </location>
</feature>
<keyword evidence="18" id="KW-1185">Reference proteome</keyword>
<dbReference type="PROSITE" id="PS00211">
    <property type="entry name" value="ABC_TRANSPORTER_1"/>
    <property type="match status" value="2"/>
</dbReference>
<dbReference type="eggNOG" id="KOG0054">
    <property type="taxonomic scope" value="Eukaryota"/>
</dbReference>
<dbReference type="FunFam" id="1.20.1560.10:FF:000037">
    <property type="entry name" value="ATP-binding cassette subfamily C member 10"/>
    <property type="match status" value="1"/>
</dbReference>
<evidence type="ECO:0000313" key="18">
    <source>
        <dbReference type="Proteomes" id="UP000007799"/>
    </source>
</evidence>
<feature type="transmembrane region" description="Helical" evidence="14">
    <location>
        <begin position="660"/>
        <end position="681"/>
    </location>
</feature>
<dbReference type="GO" id="GO:0005524">
    <property type="term" value="F:ATP binding"/>
    <property type="evidence" value="ECO:0007669"/>
    <property type="project" value="UniProtKB-KW"/>
</dbReference>
<feature type="region of interest" description="Disordered" evidence="13">
    <location>
        <begin position="1417"/>
        <end position="1461"/>
    </location>
</feature>
<feature type="transmembrane region" description="Helical" evidence="14">
    <location>
        <begin position="614"/>
        <end position="640"/>
    </location>
</feature>
<name>F2U2F7_SALR5</name>
<dbReference type="Pfam" id="PF00664">
    <property type="entry name" value="ABC_membrane"/>
    <property type="match status" value="2"/>
</dbReference>
<dbReference type="InterPro" id="IPR027417">
    <property type="entry name" value="P-loop_NTPase"/>
</dbReference>
<dbReference type="InterPro" id="IPR036640">
    <property type="entry name" value="ABC1_TM_sf"/>
</dbReference>
<feature type="transmembrane region" description="Helical" evidence="14">
    <location>
        <begin position="504"/>
        <end position="528"/>
    </location>
</feature>
<dbReference type="SUPFAM" id="SSF52540">
    <property type="entry name" value="P-loop containing nucleoside triphosphate hydrolases"/>
    <property type="match status" value="2"/>
</dbReference>
<evidence type="ECO:0000256" key="2">
    <source>
        <dbReference type="ARBA" id="ARBA00009726"/>
    </source>
</evidence>
<evidence type="ECO:0000256" key="9">
    <source>
        <dbReference type="ARBA" id="ARBA00022967"/>
    </source>
</evidence>
<dbReference type="PROSITE" id="PS50893">
    <property type="entry name" value="ABC_TRANSPORTER_2"/>
    <property type="match status" value="2"/>
</dbReference>
<keyword evidence="11 14" id="KW-0472">Membrane</keyword>
<feature type="compositionally biased region" description="Acidic residues" evidence="13">
    <location>
        <begin position="1022"/>
        <end position="1039"/>
    </location>
</feature>
<feature type="domain" description="ABC transporter" evidence="15">
    <location>
        <begin position="788"/>
        <end position="1018"/>
    </location>
</feature>
<feature type="transmembrane region" description="Helical" evidence="14">
    <location>
        <begin position="403"/>
        <end position="423"/>
    </location>
</feature>
<keyword evidence="9" id="KW-1278">Translocase</keyword>
<feature type="compositionally biased region" description="Polar residues" evidence="13">
    <location>
        <begin position="1080"/>
        <end position="1091"/>
    </location>
</feature>
<proteinExistence type="inferred from homology"/>
<dbReference type="SMART" id="SM00382">
    <property type="entry name" value="AAA"/>
    <property type="match status" value="2"/>
</dbReference>
<feature type="compositionally biased region" description="Acidic residues" evidence="13">
    <location>
        <begin position="1421"/>
        <end position="1434"/>
    </location>
</feature>
<dbReference type="PANTHER" id="PTHR24223:SF330">
    <property type="entry name" value="ATP-BINDING CASSETTE SUB-FAMILY C MEMBER 10"/>
    <property type="match status" value="1"/>
</dbReference>
<dbReference type="InParanoid" id="F2U2F7"/>
<keyword evidence="5 14" id="KW-0812">Transmembrane</keyword>
<dbReference type="CDD" id="cd03244">
    <property type="entry name" value="ABCC_MRP_domain2"/>
    <property type="match status" value="1"/>
</dbReference>
<feature type="transmembrane region" description="Helical" evidence="14">
    <location>
        <begin position="534"/>
        <end position="553"/>
    </location>
</feature>
<dbReference type="SUPFAM" id="SSF90123">
    <property type="entry name" value="ABC transporter transmembrane region"/>
    <property type="match status" value="2"/>
</dbReference>
<feature type="domain" description="ABC transporter" evidence="15">
    <location>
        <begin position="1479"/>
        <end position="1694"/>
    </location>
</feature>
<keyword evidence="7" id="KW-0547">Nucleotide-binding</keyword>
<dbReference type="Proteomes" id="UP000007799">
    <property type="component" value="Unassembled WGS sequence"/>
</dbReference>
<feature type="transmembrane region" description="Helical" evidence="14">
    <location>
        <begin position="1345"/>
        <end position="1365"/>
    </location>
</feature>
<sequence>MRSLMRWEGWCAAEANATTAHAPPAAAVVESGAVLGSCFQDLVVYSGAALIVAVAALATLVIVRKRAHRYNKQIPKPLCVWRGAWLRNVELLACVACVAMPIVQVVALNLQHAAWILFTALNAVAWLLYASVLEQYPDAQLRARLAHAASSSRGVQRAPISMRLTGLLLTGAGAYRLWTILAQAHPQLTSAHTIGELAQIGTFFLHTLIMLVSLCVPMRACFLRPPVRVRRTGVSIQDDDGAFHTAHEATPLLSTSGSAAWQRDDLFKYNSVNRLTSNARAKPQETSASVFSKLVFQWVDPLLHFGYLCDKLQSEDLFGMPDHLNTQALCDAFSSHVFALRQSHSDKHFVLRAFNRCYGWRYYPLAVLKVLADAAGFAGPLLLHELVQLIDEESPDYSKGYMYAGLLVLCTAFGSFCNIHYTFQVNKTQVAVRAAVTSTVYRKALRSRVGEKRKDAGADSDGKDEKDEETREKTKKTKKQDEQQRSLSTVGGVMNLMSTDADRLANFCPSFHQFWSLPFQIAVSLYLLYQQVGVSFLAGLCFALVMIPLNRAVAKRIGALGKDLMHNKDERVKLTGEVVSAIRVVRMYAWAHLFEEKINTIRERELKALRGRKYLDAVCVYLWATTPVLISISTFATYSLLGHRLTAATVFTSMALFNTLIGPLNAFPWVLNGLVEAWVSLDRVESYLRLRYTFGSVQKAAAHAANWAPDTPSTPSPAATGTVTATAAAAAATTTRRAARPASLSSSASSSSALAVRQSPATPNAAAGVAVSLHDAYFSWQDQARNKLHASNGGTSASAGSAAYFCVLRGVSFDLRQTEWVCLTGAVGSGKTMLLLGMLGELAPTRGQVLVSSAVQERGIGYVPQEPWIRNATIRDNILCGRPMHRHLYDRILHACALEDDLQFIKGGDGAELGENGINLSGGQRARIGLARAAYQQLPLYLLDSPLAALDRPTARHVLQHCICGVMAASARVLCTENRDALASAPRVVRVEDGHLADATAEYQQQQQHDDGHHGNVHGDGDGDDDDGRADGDDDDNNDDDHTGADGDDDDNDYDDGEGPPMAEVRGALQRSSRKGRARGSTSSSPQQQDEGQLLAEEDRVVGTVRLAVYASYVRAIGGVLAAGVLVAMTLMQGSKNVSDWWLSNWVTHADRNSSSDARQYLEIYGFISLGNTAFTLVRAFLFAYAGVVAARTIHRRLLHRVFGAHISFFDRNPVGRIVNRFSSDINSVDDSLPFIANILLAQLFGLLGTVAVMCYSQPYFLFLLLPLSVLYYRIQRYYRKTSREVKRLGNIARSPIYAHFSESLTGVVSVRAMHMVRQFELENVSRMDANQIASYNEQVVSQWLSVRLQVLGVGMLAGVSFLAAAQHHSGGANPGLAGLAISYALSVTGVLQGLVTAFTETEKEMVCVERCDAFIHTPQEEEDDDDDDDTEQGGDDHRKALLPQARGSGGTGNSSSSSSGHRKLLVALPDSWPQRGCIEFSHVSVRYRRDHAMALQDFSLRVGGGEKVGICGRTGSGKSTLFRALLRMVAYSGRISMDGVDIAHVGRQRLRESIAVIPQDPVMFSGTIRSNLDPFGQHADATLLGVLDKCCLARRVGSLDDEVEEQGRNMSAGERQLLCLARALLRGCRVLCIDEATANVDAHTDELVQQTIRDNFTACTVLTIAHRTNTLQHCHRVIELDHGRLARIVQQQQ</sequence>
<dbReference type="InterPro" id="IPR003439">
    <property type="entry name" value="ABC_transporter-like_ATP-bd"/>
</dbReference>
<feature type="transmembrane region" description="Helical" evidence="14">
    <location>
        <begin position="1233"/>
        <end position="1253"/>
    </location>
</feature>
<accession>F2U2F7</accession>
<dbReference type="CDD" id="cd18598">
    <property type="entry name" value="ABC_6TM_MRP7_D1_like"/>
    <property type="match status" value="1"/>
</dbReference>
<evidence type="ECO:0000256" key="10">
    <source>
        <dbReference type="ARBA" id="ARBA00022989"/>
    </source>
</evidence>
<feature type="transmembrane region" description="Helical" evidence="14">
    <location>
        <begin position="84"/>
        <end position="107"/>
    </location>
</feature>
<dbReference type="PANTHER" id="PTHR24223">
    <property type="entry name" value="ATP-BINDING CASSETTE SUB-FAMILY C"/>
    <property type="match status" value="1"/>
</dbReference>
<keyword evidence="4" id="KW-0813">Transport</keyword>
<gene>
    <name evidence="17" type="ORF">PTSG_02522</name>
</gene>
<evidence type="ECO:0000256" key="5">
    <source>
        <dbReference type="ARBA" id="ARBA00022692"/>
    </source>
</evidence>
<reference evidence="17" key="1">
    <citation type="submission" date="2009-08" db="EMBL/GenBank/DDBJ databases">
        <title>Annotation of Salpingoeca rosetta.</title>
        <authorList>
            <consortium name="The Broad Institute Genome Sequencing Platform"/>
            <person name="Russ C."/>
            <person name="Cuomo C."/>
            <person name="Burger G."/>
            <person name="Gray M.W."/>
            <person name="Holland P.W.H."/>
            <person name="King N."/>
            <person name="Lang F.B.F."/>
            <person name="Roger A.J."/>
            <person name="Ruiz-Trillo I."/>
            <person name="Young S.K."/>
            <person name="Zeng Q."/>
            <person name="Gargeya S."/>
            <person name="Alvarado L."/>
            <person name="Berlin A."/>
            <person name="Chapman S.B."/>
            <person name="Chen Z."/>
            <person name="Freedman E."/>
            <person name="Gellesch M."/>
            <person name="Goldberg J."/>
            <person name="Griggs A."/>
            <person name="Gujja S."/>
            <person name="Heilman E."/>
            <person name="Heiman D."/>
            <person name="Howarth C."/>
            <person name="Mehta T."/>
            <person name="Neiman D."/>
            <person name="Pearson M."/>
            <person name="Roberts A."/>
            <person name="Saif S."/>
            <person name="Shea T."/>
            <person name="Shenoy N."/>
            <person name="Sisk P."/>
            <person name="Stolte C."/>
            <person name="Sykes S."/>
            <person name="White J."/>
            <person name="Yandava C."/>
            <person name="Haas B."/>
            <person name="Nusbaum C."/>
            <person name="Birren B."/>
        </authorList>
    </citation>
    <scope>NUCLEOTIDE SEQUENCE</scope>
    <source>
        <strain evidence="17">ATCC 50818</strain>
    </source>
</reference>
<evidence type="ECO:0000259" key="15">
    <source>
        <dbReference type="PROSITE" id="PS50893"/>
    </source>
</evidence>
<evidence type="ECO:0000256" key="13">
    <source>
        <dbReference type="SAM" id="MobiDB-lite"/>
    </source>
</evidence>
<keyword evidence="10 14" id="KW-1133">Transmembrane helix</keyword>
<dbReference type="InterPro" id="IPR003593">
    <property type="entry name" value="AAA+_ATPase"/>
</dbReference>
<dbReference type="GeneID" id="16077605"/>
<dbReference type="GO" id="GO:0008559">
    <property type="term" value="F:ABC-type xenobiotic transporter activity"/>
    <property type="evidence" value="ECO:0007669"/>
    <property type="project" value="UniProtKB-EC"/>
</dbReference>
<evidence type="ECO:0000256" key="7">
    <source>
        <dbReference type="ARBA" id="ARBA00022741"/>
    </source>
</evidence>
<keyword evidence="6" id="KW-0677">Repeat</keyword>
<comment type="similarity">
    <text evidence="2">Belongs to the ABC transporter superfamily. ABCC family. Conjugate transporter (TC 3.A.1.208) subfamily.</text>
</comment>
<evidence type="ECO:0000256" key="1">
    <source>
        <dbReference type="ARBA" id="ARBA00004141"/>
    </source>
</evidence>
<feature type="transmembrane region" description="Helical" evidence="14">
    <location>
        <begin position="42"/>
        <end position="63"/>
    </location>
</feature>
<dbReference type="InterPro" id="IPR050173">
    <property type="entry name" value="ABC_transporter_C-like"/>
</dbReference>
<dbReference type="InterPro" id="IPR011527">
    <property type="entry name" value="ABC1_TM_dom"/>
</dbReference>
<dbReference type="EC" id="7.6.2.2" evidence="3"/>
<evidence type="ECO:0000256" key="3">
    <source>
        <dbReference type="ARBA" id="ARBA00012191"/>
    </source>
</evidence>
<feature type="compositionally biased region" description="Basic and acidic residues" evidence="13">
    <location>
        <begin position="451"/>
        <end position="472"/>
    </location>
</feature>
<comment type="subcellular location">
    <subcellularLocation>
        <location evidence="1">Membrane</location>
        <topology evidence="1">Multi-pass membrane protein</topology>
    </subcellularLocation>
</comment>
<dbReference type="KEGG" id="sre:PTSG_02522"/>
<evidence type="ECO:0000256" key="8">
    <source>
        <dbReference type="ARBA" id="ARBA00022840"/>
    </source>
</evidence>
<evidence type="ECO:0000256" key="11">
    <source>
        <dbReference type="ARBA" id="ARBA00023136"/>
    </source>
</evidence>
<evidence type="ECO:0000259" key="16">
    <source>
        <dbReference type="PROSITE" id="PS50929"/>
    </source>
</evidence>
<feature type="transmembrane region" description="Helical" evidence="14">
    <location>
        <begin position="160"/>
        <end position="178"/>
    </location>
</feature>
<feature type="compositionally biased region" description="Basic and acidic residues" evidence="13">
    <location>
        <begin position="1008"/>
        <end position="1021"/>
    </location>
</feature>
<keyword evidence="8" id="KW-0067">ATP-binding</keyword>
<dbReference type="PROSITE" id="PS50929">
    <property type="entry name" value="ABC_TM1F"/>
    <property type="match status" value="2"/>
</dbReference>
<dbReference type="Pfam" id="PF00005">
    <property type="entry name" value="ABC_tran"/>
    <property type="match status" value="2"/>
</dbReference>
<comment type="catalytic activity">
    <reaction evidence="12">
        <text>ATP + H2O + xenobioticSide 1 = ADP + phosphate + xenobioticSide 2.</text>
        <dbReference type="EC" id="7.6.2.2"/>
    </reaction>
</comment>
<dbReference type="RefSeq" id="XP_004997013.1">
    <property type="nucleotide sequence ID" value="XM_004996956.1"/>
</dbReference>
<dbReference type="Gene3D" id="3.40.50.300">
    <property type="entry name" value="P-loop containing nucleotide triphosphate hydrolases"/>
    <property type="match status" value="2"/>
</dbReference>
<evidence type="ECO:0000256" key="6">
    <source>
        <dbReference type="ARBA" id="ARBA00022737"/>
    </source>
</evidence>
<dbReference type="FunCoup" id="F2U2F7">
    <property type="interactions" value="315"/>
</dbReference>
<dbReference type="Gene3D" id="1.20.1560.10">
    <property type="entry name" value="ABC transporter type 1, transmembrane domain"/>
    <property type="match status" value="2"/>
</dbReference>
<dbReference type="CDD" id="cd18605">
    <property type="entry name" value="ABC_6TM_MRP7_D2_like"/>
    <property type="match status" value="1"/>
</dbReference>
<dbReference type="STRING" id="946362.F2U2F7"/>
<feature type="domain" description="ABC transmembrane type-1" evidence="16">
    <location>
        <begin position="365"/>
        <end position="676"/>
    </location>
</feature>
<dbReference type="FunFam" id="3.40.50.300:FF:000163">
    <property type="entry name" value="Multidrug resistance-associated protein member 4"/>
    <property type="match status" value="1"/>
</dbReference>
<dbReference type="OrthoDB" id="6500128at2759"/>
<feature type="compositionally biased region" description="Acidic residues" evidence="13">
    <location>
        <begin position="1046"/>
        <end position="1058"/>
    </location>
</feature>
<feature type="transmembrane region" description="Helical" evidence="14">
    <location>
        <begin position="198"/>
        <end position="222"/>
    </location>
</feature>
<feature type="domain" description="ABC transmembrane type-1" evidence="16">
    <location>
        <begin position="1123"/>
        <end position="1404"/>
    </location>
</feature>
<evidence type="ECO:0000313" key="17">
    <source>
        <dbReference type="EMBL" id="EGD81809.1"/>
    </source>
</evidence>
<dbReference type="GO" id="GO:0016887">
    <property type="term" value="F:ATP hydrolysis activity"/>
    <property type="evidence" value="ECO:0007669"/>
    <property type="project" value="InterPro"/>
</dbReference>
<evidence type="ECO:0000256" key="4">
    <source>
        <dbReference type="ARBA" id="ARBA00022448"/>
    </source>
</evidence>
<feature type="transmembrane region" description="Helical" evidence="14">
    <location>
        <begin position="1164"/>
        <end position="1191"/>
    </location>
</feature>